<evidence type="ECO:0000313" key="1">
    <source>
        <dbReference type="EMBL" id="TEB07645.1"/>
    </source>
</evidence>
<evidence type="ECO:0000313" key="2">
    <source>
        <dbReference type="Proteomes" id="UP000298324"/>
    </source>
</evidence>
<comment type="caution">
    <text evidence="1">The sequence shown here is derived from an EMBL/GenBank/DDBJ whole genome shotgun (WGS) entry which is preliminary data.</text>
</comment>
<dbReference type="Proteomes" id="UP000298324">
    <property type="component" value="Unassembled WGS sequence"/>
</dbReference>
<reference evidence="1 2" key="1">
    <citation type="journal article" date="2018" name="Environ. Microbiol.">
        <title>Novel energy conservation strategies and behaviour of Pelotomaculum schinkii driving syntrophic propionate catabolism.</title>
        <authorList>
            <person name="Hidalgo-Ahumada C.A.P."/>
            <person name="Nobu M.K."/>
            <person name="Narihiro T."/>
            <person name="Tamaki H."/>
            <person name="Liu W.T."/>
            <person name="Kamagata Y."/>
            <person name="Stams A.J.M."/>
            <person name="Imachi H."/>
            <person name="Sousa D.Z."/>
        </authorList>
    </citation>
    <scope>NUCLEOTIDE SEQUENCE [LARGE SCALE GENOMIC DNA]</scope>
    <source>
        <strain evidence="1 2">HH</strain>
    </source>
</reference>
<name>A0A4Y7RF63_9FIRM</name>
<dbReference type="EMBL" id="QFGA01000001">
    <property type="protein sequence ID" value="TEB07645.1"/>
    <property type="molecule type" value="Genomic_DNA"/>
</dbReference>
<gene>
    <name evidence="1" type="ORF">Psch_01200</name>
</gene>
<sequence>MGDLVCINRPDDSDRVTEAEISEVSRTNAVVPTIDIYSAKVLLTLTQKMVEEAVDRRVSLLEKNIEERDQEIMRAIRKMQAKMVIRQGKVQLPWWRRLFGVKQTR</sequence>
<proteinExistence type="predicted"/>
<keyword evidence="2" id="KW-1185">Reference proteome</keyword>
<accession>A0A4Y7RF63</accession>
<dbReference type="AlphaFoldDB" id="A0A4Y7RF63"/>
<dbReference type="RefSeq" id="WP_134219210.1">
    <property type="nucleotide sequence ID" value="NZ_QFGA01000001.1"/>
</dbReference>
<protein>
    <submittedName>
        <fullName evidence="1">Uncharacterized protein</fullName>
    </submittedName>
</protein>
<organism evidence="1 2">
    <name type="scientific">Pelotomaculum schinkii</name>
    <dbReference type="NCBI Taxonomy" id="78350"/>
    <lineage>
        <taxon>Bacteria</taxon>
        <taxon>Bacillati</taxon>
        <taxon>Bacillota</taxon>
        <taxon>Clostridia</taxon>
        <taxon>Eubacteriales</taxon>
        <taxon>Desulfotomaculaceae</taxon>
        <taxon>Pelotomaculum</taxon>
    </lineage>
</organism>